<keyword evidence="1" id="KW-0812">Transmembrane</keyword>
<evidence type="ECO:0000313" key="2">
    <source>
        <dbReference type="EMBL" id="MBB6431013.1"/>
    </source>
</evidence>
<reference evidence="2 3" key="1">
    <citation type="submission" date="2020-08" db="EMBL/GenBank/DDBJ databases">
        <title>Genomic Encyclopedia of Type Strains, Phase IV (KMG-IV): sequencing the most valuable type-strain genomes for metagenomic binning, comparative biology and taxonomic classification.</title>
        <authorList>
            <person name="Goeker M."/>
        </authorList>
    </citation>
    <scope>NUCLEOTIDE SEQUENCE [LARGE SCALE GENOMIC DNA]</scope>
    <source>
        <strain evidence="2 3">DSM 103725</strain>
    </source>
</reference>
<accession>A0A7X0LMG9</accession>
<keyword evidence="1" id="KW-0472">Membrane</keyword>
<evidence type="ECO:0000313" key="3">
    <source>
        <dbReference type="Proteomes" id="UP000541810"/>
    </source>
</evidence>
<keyword evidence="1" id="KW-1133">Transmembrane helix</keyword>
<name>A0A7X0LMG9_9BACT</name>
<comment type="caution">
    <text evidence="2">The sequence shown here is derived from an EMBL/GenBank/DDBJ whole genome shotgun (WGS) entry which is preliminary data.</text>
</comment>
<evidence type="ECO:0000256" key="1">
    <source>
        <dbReference type="SAM" id="Phobius"/>
    </source>
</evidence>
<proteinExistence type="predicted"/>
<dbReference type="EMBL" id="JACHGY010000001">
    <property type="protein sequence ID" value="MBB6431013.1"/>
    <property type="molecule type" value="Genomic_DNA"/>
</dbReference>
<sequence length="224" mass="24530">MSRMQRHFDEQDVQRVNTAIGEVEEITSAEIVCVAAASSGRYDRAEDIFGLLLGMIAAGLVWIFLPDAVPGGDTWAGYTPTTKIAFMALAVLGGFVLGTVWASHAWPLRRPFVPKSEQRENVSHAASAAFFDQSLHHTRAGTGLLIYLSMDERRAVILADEAVLEALSQTTLDTLCRDLTKLLAETDAAEALCQTIRRAGQHLEALPRDEDDTNEHPNTLVLID</sequence>
<gene>
    <name evidence="2" type="ORF">HNQ40_002819</name>
</gene>
<dbReference type="PANTHER" id="PTHR30373:SF8">
    <property type="entry name" value="BLL7265 PROTEIN"/>
    <property type="match status" value="1"/>
</dbReference>
<dbReference type="Gene3D" id="3.10.310.50">
    <property type="match status" value="1"/>
</dbReference>
<keyword evidence="3" id="KW-1185">Reference proteome</keyword>
<dbReference type="PANTHER" id="PTHR30373">
    <property type="entry name" value="UPF0603 PROTEIN YGCG"/>
    <property type="match status" value="1"/>
</dbReference>
<feature type="transmembrane region" description="Helical" evidence="1">
    <location>
        <begin position="85"/>
        <end position="106"/>
    </location>
</feature>
<feature type="transmembrane region" description="Helical" evidence="1">
    <location>
        <begin position="48"/>
        <end position="65"/>
    </location>
</feature>
<dbReference type="Proteomes" id="UP000541810">
    <property type="component" value="Unassembled WGS sequence"/>
</dbReference>
<protein>
    <submittedName>
        <fullName evidence="2">Putative membrane protein</fullName>
    </submittedName>
</protein>
<organism evidence="2 3">
    <name type="scientific">Algisphaera agarilytica</name>
    <dbReference type="NCBI Taxonomy" id="1385975"/>
    <lineage>
        <taxon>Bacteria</taxon>
        <taxon>Pseudomonadati</taxon>
        <taxon>Planctomycetota</taxon>
        <taxon>Phycisphaerae</taxon>
        <taxon>Phycisphaerales</taxon>
        <taxon>Phycisphaeraceae</taxon>
        <taxon>Algisphaera</taxon>
    </lineage>
</organism>
<dbReference type="AlphaFoldDB" id="A0A7X0LMG9"/>